<evidence type="ECO:0000259" key="5">
    <source>
        <dbReference type="PROSITE" id="PS50931"/>
    </source>
</evidence>
<gene>
    <name evidence="6" type="ORF">KCG48_13185</name>
</gene>
<keyword evidence="4" id="KW-0804">Transcription</keyword>
<dbReference type="Pfam" id="PF00126">
    <property type="entry name" value="HTH_1"/>
    <property type="match status" value="1"/>
</dbReference>
<sequence length="299" mass="34283">MNLTSLEFFREVIETKSISKVAGSKHISQSALSQTIQKLEDELGYKLLERSNKGVEPTEAGKILFKHSGTMLRVHEKMKEELEMLDANAENIRINGYLSLVDYSLPCVLYRVKKKYPSYSFALSAKNTLDSLSDLHNDLTDLCFITEEPDDTELEFAKIGSEKIVLVAHAESTIPDVIDVSYLEKCELILLDDDTLTISRTLKRKIDTKNMTMEKINVMFKVDSVPAAKSSVNNNLGVCFLPYMAVKKELYEKKYKLIEVRDFEMDFPIYLVTRKRCDRTGAISEVYKYFRENGEKNFC</sequence>
<reference evidence="6" key="1">
    <citation type="submission" date="2021-04" db="EMBL/GenBank/DDBJ databases">
        <title>Proteiniclasticum sedimins sp. nov., an obligate anaerobic bacterium isolated from anaerobic sludge.</title>
        <authorList>
            <person name="Liu J."/>
        </authorList>
    </citation>
    <scope>NUCLEOTIDE SEQUENCE</scope>
    <source>
        <strain evidence="6">BAD-10</strain>
    </source>
</reference>
<dbReference type="EMBL" id="JAGSCS010000024">
    <property type="protein sequence ID" value="MBR0577269.1"/>
    <property type="molecule type" value="Genomic_DNA"/>
</dbReference>
<proteinExistence type="inferred from homology"/>
<keyword evidence="2" id="KW-0805">Transcription regulation</keyword>
<evidence type="ECO:0000313" key="7">
    <source>
        <dbReference type="Proteomes" id="UP000675379"/>
    </source>
</evidence>
<dbReference type="SUPFAM" id="SSF46785">
    <property type="entry name" value="Winged helix' DNA-binding domain"/>
    <property type="match status" value="1"/>
</dbReference>
<dbReference type="InterPro" id="IPR036388">
    <property type="entry name" value="WH-like_DNA-bd_sf"/>
</dbReference>
<dbReference type="GO" id="GO:0000976">
    <property type="term" value="F:transcription cis-regulatory region binding"/>
    <property type="evidence" value="ECO:0007669"/>
    <property type="project" value="TreeGrafter"/>
</dbReference>
<keyword evidence="3" id="KW-0238">DNA-binding</keyword>
<dbReference type="FunFam" id="1.10.10.10:FF:000001">
    <property type="entry name" value="LysR family transcriptional regulator"/>
    <property type="match status" value="1"/>
</dbReference>
<dbReference type="Gene3D" id="3.40.190.290">
    <property type="match status" value="1"/>
</dbReference>
<evidence type="ECO:0000313" key="6">
    <source>
        <dbReference type="EMBL" id="MBR0577269.1"/>
    </source>
</evidence>
<accession>A0A941CSE0</accession>
<dbReference type="GO" id="GO:0003700">
    <property type="term" value="F:DNA-binding transcription factor activity"/>
    <property type="evidence" value="ECO:0007669"/>
    <property type="project" value="InterPro"/>
</dbReference>
<evidence type="ECO:0000256" key="3">
    <source>
        <dbReference type="ARBA" id="ARBA00023125"/>
    </source>
</evidence>
<dbReference type="PROSITE" id="PS50931">
    <property type="entry name" value="HTH_LYSR"/>
    <property type="match status" value="1"/>
</dbReference>
<dbReference type="InterPro" id="IPR036390">
    <property type="entry name" value="WH_DNA-bd_sf"/>
</dbReference>
<keyword evidence="7" id="KW-1185">Reference proteome</keyword>
<dbReference type="Gene3D" id="1.10.10.10">
    <property type="entry name" value="Winged helix-like DNA-binding domain superfamily/Winged helix DNA-binding domain"/>
    <property type="match status" value="1"/>
</dbReference>
<evidence type="ECO:0000256" key="1">
    <source>
        <dbReference type="ARBA" id="ARBA00009437"/>
    </source>
</evidence>
<organism evidence="6 7">
    <name type="scientific">Proteiniclasticum sediminis</name>
    <dbReference type="NCBI Taxonomy" id="2804028"/>
    <lineage>
        <taxon>Bacteria</taxon>
        <taxon>Bacillati</taxon>
        <taxon>Bacillota</taxon>
        <taxon>Clostridia</taxon>
        <taxon>Eubacteriales</taxon>
        <taxon>Clostridiaceae</taxon>
        <taxon>Proteiniclasticum</taxon>
    </lineage>
</organism>
<dbReference type="SUPFAM" id="SSF53850">
    <property type="entry name" value="Periplasmic binding protein-like II"/>
    <property type="match status" value="1"/>
</dbReference>
<dbReference type="PRINTS" id="PR00039">
    <property type="entry name" value="HTHLYSR"/>
</dbReference>
<comment type="caution">
    <text evidence="6">The sequence shown here is derived from an EMBL/GenBank/DDBJ whole genome shotgun (WGS) entry which is preliminary data.</text>
</comment>
<name>A0A941CSE0_9CLOT</name>
<evidence type="ECO:0000256" key="4">
    <source>
        <dbReference type="ARBA" id="ARBA00023163"/>
    </source>
</evidence>
<protein>
    <submittedName>
        <fullName evidence="6">LysR family transcriptional regulator</fullName>
    </submittedName>
</protein>
<feature type="domain" description="HTH lysR-type" evidence="5">
    <location>
        <begin position="1"/>
        <end position="58"/>
    </location>
</feature>
<dbReference type="Proteomes" id="UP000675379">
    <property type="component" value="Unassembled WGS sequence"/>
</dbReference>
<evidence type="ECO:0000256" key="2">
    <source>
        <dbReference type="ARBA" id="ARBA00023015"/>
    </source>
</evidence>
<dbReference type="PANTHER" id="PTHR30126">
    <property type="entry name" value="HTH-TYPE TRANSCRIPTIONAL REGULATOR"/>
    <property type="match status" value="1"/>
</dbReference>
<dbReference type="Pfam" id="PF03466">
    <property type="entry name" value="LysR_substrate"/>
    <property type="match status" value="1"/>
</dbReference>
<dbReference type="CDD" id="cd05466">
    <property type="entry name" value="PBP2_LTTR_substrate"/>
    <property type="match status" value="1"/>
</dbReference>
<dbReference type="InterPro" id="IPR000847">
    <property type="entry name" value="LysR_HTH_N"/>
</dbReference>
<comment type="similarity">
    <text evidence="1">Belongs to the LysR transcriptional regulatory family.</text>
</comment>
<dbReference type="PANTHER" id="PTHR30126:SF64">
    <property type="entry name" value="HTH-TYPE TRANSCRIPTIONAL REGULATOR CITR"/>
    <property type="match status" value="1"/>
</dbReference>
<dbReference type="RefSeq" id="WP_211802684.1">
    <property type="nucleotide sequence ID" value="NZ_JAGSCS010000024.1"/>
</dbReference>
<dbReference type="InterPro" id="IPR005119">
    <property type="entry name" value="LysR_subst-bd"/>
</dbReference>
<dbReference type="AlphaFoldDB" id="A0A941CSE0"/>